<dbReference type="RefSeq" id="WP_156510146.1">
    <property type="nucleotide sequence ID" value="NZ_FTNK01000005.1"/>
</dbReference>
<protein>
    <submittedName>
        <fullName evidence="1">Uncharacterized protein</fullName>
    </submittedName>
</protein>
<evidence type="ECO:0000313" key="1">
    <source>
        <dbReference type="EMBL" id="SIQ92939.1"/>
    </source>
</evidence>
<dbReference type="Proteomes" id="UP000186666">
    <property type="component" value="Unassembled WGS sequence"/>
</dbReference>
<reference evidence="1 2" key="1">
    <citation type="submission" date="2017-01" db="EMBL/GenBank/DDBJ databases">
        <authorList>
            <person name="Varghese N."/>
            <person name="Submissions S."/>
        </authorList>
    </citation>
    <scope>NUCLEOTIDE SEQUENCE [LARGE SCALE GENOMIC DNA]</scope>
    <source>
        <strain evidence="1 2">ATCC 23464</strain>
    </source>
</reference>
<accession>A0ABY1JX42</accession>
<sequence>MRRIALNEEQLGEAIQQYLEEKGYYVHKLKLVHNNRSGEFSAIATVEGE</sequence>
<dbReference type="EMBL" id="FTNK01000005">
    <property type="protein sequence ID" value="SIQ92939.1"/>
    <property type="molecule type" value="Genomic_DNA"/>
</dbReference>
<organism evidence="1 2">
    <name type="scientific">Paenibacillus macquariensis</name>
    <dbReference type="NCBI Taxonomy" id="948756"/>
    <lineage>
        <taxon>Bacteria</taxon>
        <taxon>Bacillati</taxon>
        <taxon>Bacillota</taxon>
        <taxon>Bacilli</taxon>
        <taxon>Bacillales</taxon>
        <taxon>Paenibacillaceae</taxon>
        <taxon>Paenibacillus</taxon>
    </lineage>
</organism>
<comment type="caution">
    <text evidence="1">The sequence shown here is derived from an EMBL/GenBank/DDBJ whole genome shotgun (WGS) entry which is preliminary data.</text>
</comment>
<proteinExistence type="predicted"/>
<keyword evidence="2" id="KW-1185">Reference proteome</keyword>
<evidence type="ECO:0000313" key="2">
    <source>
        <dbReference type="Proteomes" id="UP000186666"/>
    </source>
</evidence>
<gene>
    <name evidence="1" type="ORF">SAMN05421578_10594</name>
</gene>
<name>A0ABY1JX42_9BACL</name>